<proteinExistence type="predicted"/>
<dbReference type="SUPFAM" id="SSF56281">
    <property type="entry name" value="Metallo-hydrolase/oxidoreductase"/>
    <property type="match status" value="1"/>
</dbReference>
<evidence type="ECO:0000259" key="3">
    <source>
        <dbReference type="SMART" id="SM00849"/>
    </source>
</evidence>
<dbReference type="AlphaFoldDB" id="A0A401J7H1"/>
<reference evidence="4 5" key="1">
    <citation type="submission" date="2014-12" db="EMBL/GenBank/DDBJ databases">
        <title>Whole genome sequencing of Sphingobium xenophagum OW59.</title>
        <authorList>
            <person name="Ohta Y."/>
            <person name="Nishi S."/>
            <person name="Hatada Y."/>
        </authorList>
    </citation>
    <scope>NUCLEOTIDE SEQUENCE [LARGE SCALE GENOMIC DNA]</scope>
    <source>
        <strain evidence="4 5">OW59</strain>
    </source>
</reference>
<organism evidence="4 5">
    <name type="scientific">Sphingobium xenophagum</name>
    <dbReference type="NCBI Taxonomy" id="121428"/>
    <lineage>
        <taxon>Bacteria</taxon>
        <taxon>Pseudomonadati</taxon>
        <taxon>Pseudomonadota</taxon>
        <taxon>Alphaproteobacteria</taxon>
        <taxon>Sphingomonadales</taxon>
        <taxon>Sphingomonadaceae</taxon>
        <taxon>Sphingobium</taxon>
    </lineage>
</organism>
<dbReference type="InterPro" id="IPR036866">
    <property type="entry name" value="RibonucZ/Hydroxyglut_hydro"/>
</dbReference>
<feature type="region of interest" description="Disordered" evidence="1">
    <location>
        <begin position="22"/>
        <end position="42"/>
    </location>
</feature>
<dbReference type="Gene3D" id="3.60.15.10">
    <property type="entry name" value="Ribonuclease Z/Hydroxyacylglutathione hydrolase-like"/>
    <property type="match status" value="1"/>
</dbReference>
<evidence type="ECO:0000256" key="1">
    <source>
        <dbReference type="SAM" id="MobiDB-lite"/>
    </source>
</evidence>
<feature type="signal peptide" evidence="2">
    <location>
        <begin position="1"/>
        <end position="20"/>
    </location>
</feature>
<dbReference type="PANTHER" id="PTHR42951:SF17">
    <property type="entry name" value="METALLO-BETA-LACTAMASE DOMAIN-CONTAINING PROTEIN"/>
    <property type="match status" value="1"/>
</dbReference>
<dbReference type="InterPro" id="IPR001279">
    <property type="entry name" value="Metallo-B-lactamas"/>
</dbReference>
<dbReference type="Pfam" id="PF00753">
    <property type="entry name" value="Lactamase_B"/>
    <property type="match status" value="1"/>
</dbReference>
<dbReference type="STRING" id="1192759.GCA_000277525_02079"/>
<keyword evidence="5" id="KW-1185">Reference proteome</keyword>
<protein>
    <submittedName>
        <fullName evidence="4">Metallo-beta-lactamase class B</fullName>
    </submittedName>
</protein>
<gene>
    <name evidence="4" type="ORF">MBESOW_P3843</name>
</gene>
<dbReference type="CDD" id="cd16315">
    <property type="entry name" value="EVM-1-like_MBL-B3"/>
    <property type="match status" value="1"/>
</dbReference>
<feature type="chain" id="PRO_5019395914" evidence="2">
    <location>
        <begin position="21"/>
        <end position="299"/>
    </location>
</feature>
<dbReference type="NCBIfam" id="NF033105">
    <property type="entry name" value="bla_subclass_B3"/>
    <property type="match status" value="1"/>
</dbReference>
<evidence type="ECO:0000313" key="5">
    <source>
        <dbReference type="Proteomes" id="UP000290975"/>
    </source>
</evidence>
<dbReference type="EMBL" id="BBQY01000041">
    <property type="protein sequence ID" value="GBH32612.1"/>
    <property type="molecule type" value="Genomic_DNA"/>
</dbReference>
<feature type="domain" description="Metallo-beta-lactamase" evidence="3">
    <location>
        <begin position="62"/>
        <end position="252"/>
    </location>
</feature>
<dbReference type="InterPro" id="IPR050855">
    <property type="entry name" value="NDM-1-like"/>
</dbReference>
<comment type="caution">
    <text evidence="4">The sequence shown here is derived from an EMBL/GenBank/DDBJ whole genome shotgun (WGS) entry which is preliminary data.</text>
</comment>
<evidence type="ECO:0000256" key="2">
    <source>
        <dbReference type="SAM" id="SignalP"/>
    </source>
</evidence>
<dbReference type="SMART" id="SM00849">
    <property type="entry name" value="Lactamase_B"/>
    <property type="match status" value="1"/>
</dbReference>
<accession>A0A401J7H1</accession>
<evidence type="ECO:0000313" key="4">
    <source>
        <dbReference type="EMBL" id="GBH32612.1"/>
    </source>
</evidence>
<dbReference type="NCBIfam" id="NF012229">
    <property type="entry name" value="bla_class_B_core"/>
    <property type="match status" value="1"/>
</dbReference>
<dbReference type="Proteomes" id="UP000290975">
    <property type="component" value="Unassembled WGS sequence"/>
</dbReference>
<dbReference type="PANTHER" id="PTHR42951">
    <property type="entry name" value="METALLO-BETA-LACTAMASE DOMAIN-CONTAINING"/>
    <property type="match status" value="1"/>
</dbReference>
<name>A0A401J7H1_SPHXE</name>
<keyword evidence="2" id="KW-0732">Signal</keyword>
<sequence length="299" mass="31236">MNALPVPILAAMVASAPLHAATPSGPASMAEHQRQCAGKDGWSDPAPPVRIFANVYDVGSCGITVLLVTGAKGHILIDGATEQAVPAIIANIERLGVRPRDVKYLLSSHEHIDHAGGLHALQQRTGATLIASTAARPMLESGTPARDDPQRGGLDAFTGARVGRIVRDGETVTLGSLRLTAHLTPGHSPGGTSWSWTACAGKNCRRIVYADSLSAVSADGYRFADHPAYVARLRATIAKVGALRCDLLITPHPSASALYDRLAGTAPLIDSKACARYAAAARSNLDKRLAREAAAVKGR</sequence>